<keyword evidence="3" id="KW-1185">Reference proteome</keyword>
<feature type="region of interest" description="Disordered" evidence="1">
    <location>
        <begin position="116"/>
        <end position="141"/>
    </location>
</feature>
<evidence type="ECO:0000256" key="1">
    <source>
        <dbReference type="SAM" id="MobiDB-lite"/>
    </source>
</evidence>
<organism evidence="2 3">
    <name type="scientific">Cylindrotheca closterium</name>
    <dbReference type="NCBI Taxonomy" id="2856"/>
    <lineage>
        <taxon>Eukaryota</taxon>
        <taxon>Sar</taxon>
        <taxon>Stramenopiles</taxon>
        <taxon>Ochrophyta</taxon>
        <taxon>Bacillariophyta</taxon>
        <taxon>Bacillariophyceae</taxon>
        <taxon>Bacillariophycidae</taxon>
        <taxon>Bacillariales</taxon>
        <taxon>Bacillariaceae</taxon>
        <taxon>Cylindrotheca</taxon>
    </lineage>
</organism>
<accession>A0AAD2FVK9</accession>
<name>A0AAD2FVK9_9STRA</name>
<dbReference type="EMBL" id="CAKOGP040001858">
    <property type="protein sequence ID" value="CAJ1954104.1"/>
    <property type="molecule type" value="Genomic_DNA"/>
</dbReference>
<evidence type="ECO:0000313" key="3">
    <source>
        <dbReference type="Proteomes" id="UP001295423"/>
    </source>
</evidence>
<evidence type="ECO:0000313" key="2">
    <source>
        <dbReference type="EMBL" id="CAJ1954104.1"/>
    </source>
</evidence>
<dbReference type="Proteomes" id="UP001295423">
    <property type="component" value="Unassembled WGS sequence"/>
</dbReference>
<reference evidence="2" key="1">
    <citation type="submission" date="2023-08" db="EMBL/GenBank/DDBJ databases">
        <authorList>
            <person name="Audoor S."/>
            <person name="Bilcke G."/>
        </authorList>
    </citation>
    <scope>NUCLEOTIDE SEQUENCE</scope>
</reference>
<proteinExistence type="predicted"/>
<protein>
    <submittedName>
        <fullName evidence="2">Uncharacterized protein</fullName>
    </submittedName>
</protein>
<dbReference type="AlphaFoldDB" id="A0AAD2FVK9"/>
<sequence length="172" mass="18744">MTQTATAATTTTANDAAMEKKAHKALFRSQVMSGTTPIQLKAKAIRSKMILSNAPGAGGKVAATSNGQKLPSLFKETNFQYLGDTVIIWNLKEYLDHPKWKEDALRRSLKRRQREESLAMSSASNSKSCISLQGGGGLNSKNRKKRFRAVVEALYQKSLAENKTAAIPGKSN</sequence>
<gene>
    <name evidence="2" type="ORF">CYCCA115_LOCUS14699</name>
</gene>
<feature type="compositionally biased region" description="Low complexity" evidence="1">
    <location>
        <begin position="118"/>
        <end position="131"/>
    </location>
</feature>
<comment type="caution">
    <text evidence="2">The sequence shown here is derived from an EMBL/GenBank/DDBJ whole genome shotgun (WGS) entry which is preliminary data.</text>
</comment>